<keyword evidence="2" id="KW-1185">Reference proteome</keyword>
<feature type="region of interest" description="Disordered" evidence="1">
    <location>
        <begin position="305"/>
        <end position="387"/>
    </location>
</feature>
<feature type="region of interest" description="Disordered" evidence="1">
    <location>
        <begin position="508"/>
        <end position="541"/>
    </location>
</feature>
<dbReference type="AlphaFoldDB" id="A0A6P6S5H8"/>
<evidence type="ECO:0000256" key="1">
    <source>
        <dbReference type="SAM" id="MobiDB-lite"/>
    </source>
</evidence>
<evidence type="ECO:0000313" key="2">
    <source>
        <dbReference type="Proteomes" id="UP000515125"/>
    </source>
</evidence>
<evidence type="ECO:0000313" key="3">
    <source>
        <dbReference type="RefSeq" id="XP_026194595.1"/>
    </source>
</evidence>
<dbReference type="RefSeq" id="XP_026194595.1">
    <property type="nucleotide sequence ID" value="XM_026338810.1"/>
</dbReference>
<dbReference type="OrthoDB" id="10679464at2759"/>
<proteinExistence type="predicted"/>
<gene>
    <name evidence="3" type="primary">LOC34623883</name>
</gene>
<accession>A0A6P6S5H8</accession>
<sequence length="944" mass="99275">MHECLPCRRRRWLGPSPPFCCATWGVEGGAKGPPAGGPFAPPAASDVAAASAAAAAVSGAVDVARQSVLLLSPAKRQSFEENPSRVAATAAAAAAVVAEAAATARKRIPSQSYSGFDTAESAAAAFAVAAAAAISRKSLLSLRCKSRVGPTPPFLARNSAAAEVVTETSWVDRNDDQCQIVKEAQAEGASAAREFKDPTEDKSSRTAHDPSIGDFSSSSTAASAASVVAAAAKAARKSLTLLPGSEVAEAAKAARSSILQQNSRTSGQTSAAVAATTSVAGATARQGLVIESLVVLPSGPFAKAATALSSGPSEQKQHEWKAHGHKHCPQSHDNQLWQKTDDSETQEQAVAAAPVQTPEGRTPVAPPATSAAAITSGLPGRGIRSDRAAKREFSGTARTGERTAQADASVAAAVASVSDTIAAATHQEQQQHSSCTVAAKKMSSLEAAAAALQAAAASTAAAAAAEQAEKGDYTTAGADAQDAAENPVCLRRLLKELRLWQHQVISRVPQKAAEPQRRLGKSSTRSSCKRRGSSAPTPNGLSVFSCVDRPLTSPGVECSAADAAPPAAVANAPDDFIKARERMAAEAAPPSLQPRAPAEVLPAKGNMTAQMAAAAPSSEASALLSEQNTKGPPPAGWEQDPQYVRIVGKASAEVLDVTGTMDAAERHLKMGMDQVSASCSTPDIEEQAVLAGFAAWQQKQQRAQRVECTGSIFPWVGRHSRERMSSALFCSSNRSTSNLEGVFRQQKQPPCGSKNNGRRLRPWTCASGRSFASAPLPQQQTQQVLKELEEQEQQCTVQGNYLGAFRFQQQRREQLLKRLLQDGKTAERKEALHKVAQANCWAAALHLNKKYKAVSFGAKYLICHVTTTNNLPIKKIPMQHRTRGSLTPEEVNKREAELQDTLLATLQLTNTIREQLEIVKSKSRGQLSSVSYRRGQFRGPAGPP</sequence>
<dbReference type="Proteomes" id="UP000515125">
    <property type="component" value="Unplaced"/>
</dbReference>
<protein>
    <submittedName>
        <fullName evidence="3">Treacle protein</fullName>
    </submittedName>
</protein>
<feature type="compositionally biased region" description="Basic and acidic residues" evidence="1">
    <location>
        <begin position="193"/>
        <end position="208"/>
    </location>
</feature>
<name>A0A6P6S5H8_9EIME</name>
<organism evidence="2 3">
    <name type="scientific">Cyclospora cayetanensis</name>
    <dbReference type="NCBI Taxonomy" id="88456"/>
    <lineage>
        <taxon>Eukaryota</taxon>
        <taxon>Sar</taxon>
        <taxon>Alveolata</taxon>
        <taxon>Apicomplexa</taxon>
        <taxon>Conoidasida</taxon>
        <taxon>Coccidia</taxon>
        <taxon>Eucoccidiorida</taxon>
        <taxon>Eimeriorina</taxon>
        <taxon>Eimeriidae</taxon>
        <taxon>Cyclospora</taxon>
    </lineage>
</organism>
<dbReference type="GeneID" id="34623883"/>
<reference evidence="3" key="1">
    <citation type="submission" date="2025-08" db="UniProtKB">
        <authorList>
            <consortium name="RefSeq"/>
        </authorList>
    </citation>
    <scope>IDENTIFICATION</scope>
</reference>
<feature type="compositionally biased region" description="Low complexity" evidence="1">
    <location>
        <begin position="616"/>
        <end position="626"/>
    </location>
</feature>
<feature type="region of interest" description="Disordered" evidence="1">
    <location>
        <begin position="616"/>
        <end position="638"/>
    </location>
</feature>
<feature type="region of interest" description="Disordered" evidence="1">
    <location>
        <begin position="185"/>
        <end position="217"/>
    </location>
</feature>